<evidence type="ECO:0000256" key="10">
    <source>
        <dbReference type="ARBA" id="ARBA00023303"/>
    </source>
</evidence>
<keyword evidence="8 12" id="KW-0472">Membrane</keyword>
<evidence type="ECO:0000256" key="8">
    <source>
        <dbReference type="ARBA" id="ARBA00023136"/>
    </source>
</evidence>
<evidence type="ECO:0000256" key="4">
    <source>
        <dbReference type="ARBA" id="ARBA00022692"/>
    </source>
</evidence>
<evidence type="ECO:0000313" key="14">
    <source>
        <dbReference type="Proteomes" id="UP000549394"/>
    </source>
</evidence>
<evidence type="ECO:0000256" key="9">
    <source>
        <dbReference type="ARBA" id="ARBA00023201"/>
    </source>
</evidence>
<dbReference type="PANTHER" id="PTHR13160">
    <property type="entry name" value="OLIGOSACCHARYLTRANSFERASE COMPLEX SUBUNIT OSTC"/>
    <property type="match status" value="1"/>
</dbReference>
<comment type="subcellular location">
    <subcellularLocation>
        <location evidence="1">Membrane</location>
        <topology evidence="1">Multi-pass membrane protein</topology>
    </subcellularLocation>
</comment>
<evidence type="ECO:0000256" key="3">
    <source>
        <dbReference type="ARBA" id="ARBA00022461"/>
    </source>
</evidence>
<evidence type="ECO:0000256" key="7">
    <source>
        <dbReference type="ARBA" id="ARBA00023065"/>
    </source>
</evidence>
<dbReference type="PRINTS" id="PR01078">
    <property type="entry name" value="AMINACHANNEL"/>
</dbReference>
<keyword evidence="3 11" id="KW-0894">Sodium channel</keyword>
<evidence type="ECO:0000256" key="11">
    <source>
        <dbReference type="RuleBase" id="RU000679"/>
    </source>
</evidence>
<dbReference type="Gene3D" id="1.10.287.770">
    <property type="entry name" value="YojJ-like"/>
    <property type="match status" value="1"/>
</dbReference>
<keyword evidence="14" id="KW-1185">Reference proteome</keyword>
<keyword evidence="10 11" id="KW-0407">Ion channel</keyword>
<dbReference type="OrthoDB" id="10256333at2759"/>
<evidence type="ECO:0000256" key="6">
    <source>
        <dbReference type="ARBA" id="ARBA00023053"/>
    </source>
</evidence>
<keyword evidence="9 11" id="KW-0739">Sodium transport</keyword>
<feature type="transmembrane region" description="Helical" evidence="12">
    <location>
        <begin position="184"/>
        <end position="206"/>
    </location>
</feature>
<dbReference type="AlphaFoldDB" id="A0A7I8VLL8"/>
<feature type="transmembrane region" description="Helical" evidence="12">
    <location>
        <begin position="603"/>
        <end position="623"/>
    </location>
</feature>
<gene>
    <name evidence="13" type="ORF">DGYR_LOCUS5201</name>
</gene>
<dbReference type="Proteomes" id="UP000549394">
    <property type="component" value="Unassembled WGS sequence"/>
</dbReference>
<keyword evidence="7 11" id="KW-0406">Ion transport</keyword>
<evidence type="ECO:0000256" key="2">
    <source>
        <dbReference type="ARBA" id="ARBA00022448"/>
    </source>
</evidence>
<feature type="transmembrane region" description="Helical" evidence="12">
    <location>
        <begin position="83"/>
        <end position="103"/>
    </location>
</feature>
<dbReference type="GO" id="GO:0008250">
    <property type="term" value="C:oligosaccharyltransferase complex"/>
    <property type="evidence" value="ECO:0007669"/>
    <property type="project" value="InterPro"/>
</dbReference>
<dbReference type="GO" id="GO:0005272">
    <property type="term" value="F:sodium channel activity"/>
    <property type="evidence" value="ECO:0007669"/>
    <property type="project" value="UniProtKB-KW"/>
</dbReference>
<proteinExistence type="inferred from homology"/>
<evidence type="ECO:0000313" key="13">
    <source>
        <dbReference type="EMBL" id="CAD5116595.1"/>
    </source>
</evidence>
<organism evidence="13 14">
    <name type="scientific">Dimorphilus gyrociliatus</name>
    <dbReference type="NCBI Taxonomy" id="2664684"/>
    <lineage>
        <taxon>Eukaryota</taxon>
        <taxon>Metazoa</taxon>
        <taxon>Spiralia</taxon>
        <taxon>Lophotrochozoa</taxon>
        <taxon>Annelida</taxon>
        <taxon>Polychaeta</taxon>
        <taxon>Polychaeta incertae sedis</taxon>
        <taxon>Dinophilidae</taxon>
        <taxon>Dimorphilus</taxon>
    </lineage>
</organism>
<accession>A0A7I8VLL8</accession>
<keyword evidence="6" id="KW-0915">Sodium</keyword>
<comment type="similarity">
    <text evidence="11">Belongs to the amiloride-sensitive sodium channel (TC 1.A.6) family.</text>
</comment>
<dbReference type="InterPro" id="IPR042416">
    <property type="entry name" value="OSTC"/>
</dbReference>
<keyword evidence="5 12" id="KW-1133">Transmembrane helix</keyword>
<evidence type="ECO:0000256" key="5">
    <source>
        <dbReference type="ARBA" id="ARBA00022989"/>
    </source>
</evidence>
<keyword evidence="2 11" id="KW-0813">Transport</keyword>
<evidence type="ECO:0000256" key="12">
    <source>
        <dbReference type="SAM" id="Phobius"/>
    </source>
</evidence>
<comment type="caution">
    <text evidence="13">The sequence shown here is derived from an EMBL/GenBank/DDBJ whole genome shotgun (WGS) entry which is preliminary data.</text>
</comment>
<sequence>MEKLYGVPFLFLQCPNLKLKKPTWLRRPSPMTVFGFVLFSYFLVTGGIIYDIIVEPPSIGSTTDEKGNSKPVAFMPYRVNGQYIMEGLASSFLFSLGGLGFIILDQTNKPLMPKLNRILLLSVAFVSILISFFTARVFMRMKLPMEPINENKTMKDVIKQEFIDYLKNTSIKGVSRIFKSETKLLKIIWIFAVLSFICVGLAYAVALTVEYFKYPTVTLMKEIDSKDVIFPSVTICNLQPYSENKLNHIRNVVKQPIPNMGQFFQILYQVLANTPAQLKSMLESLLSAKGYYMYLGQKLATSIGYDASDIILEFQLSKSSPLSKSVVGLNMVLHIPNYDTASYPYTPYVSTTLGKSGRIQIHEDESYSNVEAYGLSFLTGEETSIRVGTLIRTRLEPPYGKCNSKYPAKYNVSDYNKYPVKKTFPACVGACLQHEIFNKCNCTDPNFPVPKISLIDQKYCQTLPNDISQVGKFINESICRNTVYFKTVNDCVSSICDQTCSFQSYNLQVSTSKWPNDKLDAYEKYLHKTNFKSFYQLYENAINIKRKNATEANSLIQFDNLLGNNIARLKIRSERDSGVMHVEDVPKFIFTDIFSQIGGVLNLWAGITALCVTEILELLFNLITVCKQR</sequence>
<feature type="transmembrane region" description="Helical" evidence="12">
    <location>
        <begin position="115"/>
        <end position="135"/>
    </location>
</feature>
<protein>
    <submittedName>
        <fullName evidence="13">DgyrCDS5471</fullName>
    </submittedName>
</protein>
<dbReference type="PANTHER" id="PTHR13160:SF4">
    <property type="entry name" value="OLIGOSACCHARYLTRANSFERASE COMPLEX SUBUNIT OSTC"/>
    <property type="match status" value="1"/>
</dbReference>
<feature type="transmembrane region" description="Helical" evidence="12">
    <location>
        <begin position="33"/>
        <end position="53"/>
    </location>
</feature>
<reference evidence="13 14" key="1">
    <citation type="submission" date="2020-08" db="EMBL/GenBank/DDBJ databases">
        <authorList>
            <person name="Hejnol A."/>
        </authorList>
    </citation>
    <scope>NUCLEOTIDE SEQUENCE [LARGE SCALE GENOMIC DNA]</scope>
</reference>
<dbReference type="EMBL" id="CAJFCJ010000006">
    <property type="protein sequence ID" value="CAD5116595.1"/>
    <property type="molecule type" value="Genomic_DNA"/>
</dbReference>
<dbReference type="Pfam" id="PF00858">
    <property type="entry name" value="ASC"/>
    <property type="match status" value="2"/>
</dbReference>
<name>A0A7I8VLL8_9ANNE</name>
<dbReference type="InterPro" id="IPR001873">
    <property type="entry name" value="ENaC"/>
</dbReference>
<keyword evidence="4 11" id="KW-0812">Transmembrane</keyword>
<evidence type="ECO:0000256" key="1">
    <source>
        <dbReference type="ARBA" id="ARBA00004141"/>
    </source>
</evidence>